<dbReference type="OrthoDB" id="9759185at2"/>
<dbReference type="STRING" id="153496.A0U89_05330"/>
<dbReference type="InterPro" id="IPR042194">
    <property type="entry name" value="FHIPEP_1"/>
</dbReference>
<protein>
    <submittedName>
        <fullName evidence="9">Uncharacterized protein</fullName>
    </submittedName>
</protein>
<name>A0A1D8USM8_9PROT</name>
<evidence type="ECO:0000313" key="10">
    <source>
        <dbReference type="Proteomes" id="UP000179145"/>
    </source>
</evidence>
<dbReference type="InterPro" id="IPR006302">
    <property type="entry name" value="T3SS_HrcV"/>
</dbReference>
<evidence type="ECO:0000256" key="2">
    <source>
        <dbReference type="ARBA" id="ARBA00008835"/>
    </source>
</evidence>
<sequence length="713" mass="77405">MKNLSVFFRAVSQRQDLALVMVLMLTIGMLILPLPAVLADILIGCNLSISVLLLMVAVYLRSPLDLTALPGMILVSTVFRLALEVTVTRLILTTADAGTIVETFGEFVIGGNIVVGLVVFAIVTTVQFIVVTKGTERVAEVGARFTLDAMPGKQMSIDSDLRSGDIDQAEARRRRQELASESALHGAMDGALKFVKGDAIAGLIIIVVNLVGGIAIGTAQRGMPVGQAMHTYTLLTVGDALISQIPALLLSITAAIVVTRVGGHGTDLGRDMAGQLMANRGALRIASVLLLIMALIPGFPKPVFLGLAALFFCGSRPNWKYLRNLILRRDTNEVTEADNTNAPPGMARGNSTSQSGEIFTSLLSVTITPLLDQALDRGRLERLLSLAVAEVESDLGIRCPRPHIRVGGNVGAPRFSIDLEDVPIEEHTLRLNHLVLQDDPMHLDLAGIDGEAGLPLLGREPTIWVATTAEGRLKTAGIGYSDNAAAIAFRFRLAMRRHAGRFIGLQEARQIVQRAEGEYGDLVREATRIVPTQRLAEILRRLVEEEVSLRNIRMILETLVEWGEKETRAPMLVEHVRQALSRQICHRYANQQKTILAFVVAQDTEQTLRQAVRETPAGAFLALDPDMSQQLLGAIKERFTNAPGVNSGGNRETQPIIVCSLDTRRFVRGFLTRNSLDYAVLSYQDLAEEFPVHPIGTISLGISANVQAAAQKH</sequence>
<dbReference type="EMBL" id="CP014674">
    <property type="protein sequence ID" value="AOX16643.1"/>
    <property type="molecule type" value="Genomic_DNA"/>
</dbReference>
<dbReference type="Gene3D" id="1.10.8.540">
    <property type="entry name" value="FHIPEP family, domain 3"/>
    <property type="match status" value="1"/>
</dbReference>
<dbReference type="InterPro" id="IPR001712">
    <property type="entry name" value="T3SS_FHIPEP"/>
</dbReference>
<accession>A0A1D8USM8</accession>
<dbReference type="eggNOG" id="COG4789">
    <property type="taxonomic scope" value="Bacteria"/>
</dbReference>
<dbReference type="PIRSF" id="PIRSF005419">
    <property type="entry name" value="FlhA"/>
    <property type="match status" value="1"/>
</dbReference>
<dbReference type="Gene3D" id="3.40.30.60">
    <property type="entry name" value="FHIPEP family, domain 1"/>
    <property type="match status" value="1"/>
</dbReference>
<dbReference type="PROSITE" id="PS00994">
    <property type="entry name" value="FHIPEP"/>
    <property type="match status" value="1"/>
</dbReference>
<keyword evidence="10" id="KW-1185">Reference proteome</keyword>
<evidence type="ECO:0000256" key="8">
    <source>
        <dbReference type="ARBA" id="ARBA00023136"/>
    </source>
</evidence>
<dbReference type="GO" id="GO:0009306">
    <property type="term" value="P:protein secretion"/>
    <property type="evidence" value="ECO:0007669"/>
    <property type="project" value="InterPro"/>
</dbReference>
<evidence type="ECO:0000313" key="9">
    <source>
        <dbReference type="EMBL" id="AOX16643.1"/>
    </source>
</evidence>
<keyword evidence="5" id="KW-0997">Cell inner membrane</keyword>
<keyword evidence="8" id="KW-0472">Membrane</keyword>
<dbReference type="Gene3D" id="3.40.50.12790">
    <property type="entry name" value="FHIPEP family, domain 4"/>
    <property type="match status" value="1"/>
</dbReference>
<dbReference type="Proteomes" id="UP000179145">
    <property type="component" value="Chromosome"/>
</dbReference>
<dbReference type="PANTHER" id="PTHR30161:SF2">
    <property type="entry name" value="INVASION PROTEIN INVA"/>
    <property type="match status" value="1"/>
</dbReference>
<evidence type="ECO:0000256" key="3">
    <source>
        <dbReference type="ARBA" id="ARBA00022448"/>
    </source>
</evidence>
<keyword evidence="3" id="KW-0813">Transport</keyword>
<evidence type="ECO:0000256" key="7">
    <source>
        <dbReference type="ARBA" id="ARBA00022989"/>
    </source>
</evidence>
<gene>
    <name evidence="9" type="ORF">A0U89_05330</name>
</gene>
<dbReference type="InterPro" id="IPR042196">
    <property type="entry name" value="FHIPEP_4"/>
</dbReference>
<dbReference type="Pfam" id="PF00771">
    <property type="entry name" value="FHIPEP"/>
    <property type="match status" value="1"/>
</dbReference>
<evidence type="ECO:0000256" key="4">
    <source>
        <dbReference type="ARBA" id="ARBA00022475"/>
    </source>
</evidence>
<keyword evidence="6" id="KW-0812">Transmembrane</keyword>
<dbReference type="RefSeq" id="WP_070402378.1">
    <property type="nucleotide sequence ID" value="NZ_BJVW01000019.1"/>
</dbReference>
<dbReference type="KEGG" id="kba:A0U89_05330"/>
<evidence type="ECO:0000256" key="1">
    <source>
        <dbReference type="ARBA" id="ARBA00004429"/>
    </source>
</evidence>
<comment type="subcellular location">
    <subcellularLocation>
        <location evidence="1">Cell inner membrane</location>
        <topology evidence="1">Multi-pass membrane protein</topology>
    </subcellularLocation>
</comment>
<proteinExistence type="inferred from homology"/>
<dbReference type="PRINTS" id="PR00949">
    <property type="entry name" value="TYPE3IMAPROT"/>
</dbReference>
<evidence type="ECO:0000256" key="5">
    <source>
        <dbReference type="ARBA" id="ARBA00022519"/>
    </source>
</evidence>
<dbReference type="InterPro" id="IPR025505">
    <property type="entry name" value="FHIPEP_CS"/>
</dbReference>
<dbReference type="AlphaFoldDB" id="A0A1D8USM8"/>
<dbReference type="GO" id="GO:0005886">
    <property type="term" value="C:plasma membrane"/>
    <property type="evidence" value="ECO:0007669"/>
    <property type="project" value="UniProtKB-SubCell"/>
</dbReference>
<dbReference type="NCBIfam" id="TIGR01399">
    <property type="entry name" value="hrcV"/>
    <property type="match status" value="1"/>
</dbReference>
<reference evidence="9 10" key="1">
    <citation type="journal article" date="2016" name="Microb. Cell Fact.">
        <title>Dissection of exopolysaccharide biosynthesis in Kozakia baliensis.</title>
        <authorList>
            <person name="Brandt J.U."/>
            <person name="Jakob F."/>
            <person name="Behr J."/>
            <person name="Geissler A.J."/>
            <person name="Vogel R.F."/>
        </authorList>
    </citation>
    <scope>NUCLEOTIDE SEQUENCE [LARGE SCALE GENOMIC DNA]</scope>
    <source>
        <strain evidence="9 10">DSM 14400</strain>
    </source>
</reference>
<organism evidence="9 10">
    <name type="scientific">Kozakia baliensis</name>
    <dbReference type="NCBI Taxonomy" id="153496"/>
    <lineage>
        <taxon>Bacteria</taxon>
        <taxon>Pseudomonadati</taxon>
        <taxon>Pseudomonadota</taxon>
        <taxon>Alphaproteobacteria</taxon>
        <taxon>Acetobacterales</taxon>
        <taxon>Acetobacteraceae</taxon>
        <taxon>Kozakia</taxon>
    </lineage>
</organism>
<dbReference type="InterPro" id="IPR042193">
    <property type="entry name" value="FHIPEP_3"/>
</dbReference>
<dbReference type="PANTHER" id="PTHR30161">
    <property type="entry name" value="FLAGELLAR EXPORT PROTEIN, MEMBRANE FLHA SUBUNIT-RELATED"/>
    <property type="match status" value="1"/>
</dbReference>
<keyword evidence="4" id="KW-1003">Cell membrane</keyword>
<evidence type="ECO:0000256" key="6">
    <source>
        <dbReference type="ARBA" id="ARBA00022692"/>
    </source>
</evidence>
<keyword evidence="7" id="KW-1133">Transmembrane helix</keyword>
<comment type="similarity">
    <text evidence="2">Belongs to the FHIPEP (flagella/HR/invasion proteins export pore) family.</text>
</comment>